<evidence type="ECO:0000256" key="1">
    <source>
        <dbReference type="ARBA" id="ARBA00022679"/>
    </source>
</evidence>
<evidence type="ECO:0000256" key="4">
    <source>
        <dbReference type="ARBA" id="ARBA00022840"/>
    </source>
</evidence>
<evidence type="ECO:0000256" key="3">
    <source>
        <dbReference type="ARBA" id="ARBA00022777"/>
    </source>
</evidence>
<evidence type="ECO:0000313" key="9">
    <source>
        <dbReference type="WBParaSite" id="ASIM_0001611301-mRNA-1"/>
    </source>
</evidence>
<dbReference type="InterPro" id="IPR011009">
    <property type="entry name" value="Kinase-like_dom_sf"/>
</dbReference>
<dbReference type="SMART" id="SM00220">
    <property type="entry name" value="S_TKc"/>
    <property type="match status" value="1"/>
</dbReference>
<sequence>MNNSNSVHVNDSNELSRTKDEETFAPFNSITPRDHLGIGECVGEGGYGQAEFLSRIRHPNIIQFYGVSEVDLGYLIVTEYAEGGSLYMAFHNAKDSRFDFKQIITWAWQIASGVAYLRHDASVKTIHRDLKSLNFILSDELVCKMCDFRGSKNPTHSVRATFSVDEVNSIGRLAVNSGHICIKLIAYSKLENHYRTSS</sequence>
<evidence type="ECO:0000313" key="7">
    <source>
        <dbReference type="EMBL" id="VDK55429.1"/>
    </source>
</evidence>
<dbReference type="PANTHER" id="PTHR44329:SF288">
    <property type="entry name" value="MITOGEN-ACTIVATED PROTEIN KINASE KINASE KINASE 20"/>
    <property type="match status" value="1"/>
</dbReference>
<dbReference type="OrthoDB" id="10013149at2759"/>
<reference evidence="9" key="1">
    <citation type="submission" date="2017-02" db="UniProtKB">
        <authorList>
            <consortium name="WormBaseParasite"/>
        </authorList>
    </citation>
    <scope>IDENTIFICATION</scope>
</reference>
<evidence type="ECO:0000256" key="2">
    <source>
        <dbReference type="ARBA" id="ARBA00022741"/>
    </source>
</evidence>
<dbReference type="PROSITE" id="PS50011">
    <property type="entry name" value="PROTEIN_KINASE_DOM"/>
    <property type="match status" value="1"/>
</dbReference>
<name>A0A0M3K572_ANISI</name>
<dbReference type="PANTHER" id="PTHR44329">
    <property type="entry name" value="SERINE/THREONINE-PROTEIN KINASE TNNI3K-RELATED"/>
    <property type="match status" value="1"/>
</dbReference>
<dbReference type="InterPro" id="IPR051681">
    <property type="entry name" value="Ser/Thr_Kinases-Pseudokinases"/>
</dbReference>
<keyword evidence="4" id="KW-0067">ATP-binding</keyword>
<accession>A0A0M3K572</accession>
<feature type="compositionally biased region" description="Low complexity" evidence="5">
    <location>
        <begin position="1"/>
        <end position="13"/>
    </location>
</feature>
<organism evidence="9">
    <name type="scientific">Anisakis simplex</name>
    <name type="common">Herring worm</name>
    <dbReference type="NCBI Taxonomy" id="6269"/>
    <lineage>
        <taxon>Eukaryota</taxon>
        <taxon>Metazoa</taxon>
        <taxon>Ecdysozoa</taxon>
        <taxon>Nematoda</taxon>
        <taxon>Chromadorea</taxon>
        <taxon>Rhabditida</taxon>
        <taxon>Spirurina</taxon>
        <taxon>Ascaridomorpha</taxon>
        <taxon>Ascaridoidea</taxon>
        <taxon>Anisakidae</taxon>
        <taxon>Anisakis</taxon>
        <taxon>Anisakis simplex complex</taxon>
    </lineage>
</organism>
<evidence type="ECO:0000256" key="5">
    <source>
        <dbReference type="SAM" id="MobiDB-lite"/>
    </source>
</evidence>
<keyword evidence="8" id="KW-1185">Reference proteome</keyword>
<dbReference type="InterPro" id="IPR001245">
    <property type="entry name" value="Ser-Thr/Tyr_kinase_cat_dom"/>
</dbReference>
<dbReference type="GO" id="GO:0005524">
    <property type="term" value="F:ATP binding"/>
    <property type="evidence" value="ECO:0007669"/>
    <property type="project" value="UniProtKB-KW"/>
</dbReference>
<gene>
    <name evidence="7" type="ORF">ASIM_LOCUS15520</name>
</gene>
<dbReference type="SUPFAM" id="SSF56112">
    <property type="entry name" value="Protein kinase-like (PK-like)"/>
    <property type="match status" value="1"/>
</dbReference>
<keyword evidence="2" id="KW-0547">Nucleotide-binding</keyword>
<dbReference type="InterPro" id="IPR000719">
    <property type="entry name" value="Prot_kinase_dom"/>
</dbReference>
<evidence type="ECO:0000259" key="6">
    <source>
        <dbReference type="PROSITE" id="PS50011"/>
    </source>
</evidence>
<feature type="region of interest" description="Disordered" evidence="5">
    <location>
        <begin position="1"/>
        <end position="28"/>
    </location>
</feature>
<dbReference type="EMBL" id="UYRR01032386">
    <property type="protein sequence ID" value="VDK55429.1"/>
    <property type="molecule type" value="Genomic_DNA"/>
</dbReference>
<dbReference type="Proteomes" id="UP000267096">
    <property type="component" value="Unassembled WGS sequence"/>
</dbReference>
<keyword evidence="1" id="KW-0808">Transferase</keyword>
<keyword evidence="3" id="KW-0418">Kinase</keyword>
<dbReference type="AlphaFoldDB" id="A0A0M3K572"/>
<proteinExistence type="predicted"/>
<dbReference type="Pfam" id="PF07714">
    <property type="entry name" value="PK_Tyr_Ser-Thr"/>
    <property type="match status" value="1"/>
</dbReference>
<evidence type="ECO:0000313" key="8">
    <source>
        <dbReference type="Proteomes" id="UP000267096"/>
    </source>
</evidence>
<protein>
    <submittedName>
        <fullName evidence="9">Protein kinase domain-containing protein</fullName>
    </submittedName>
</protein>
<reference evidence="7 8" key="2">
    <citation type="submission" date="2018-11" db="EMBL/GenBank/DDBJ databases">
        <authorList>
            <consortium name="Pathogen Informatics"/>
        </authorList>
    </citation>
    <scope>NUCLEOTIDE SEQUENCE [LARGE SCALE GENOMIC DNA]</scope>
</reference>
<dbReference type="GO" id="GO:0005737">
    <property type="term" value="C:cytoplasm"/>
    <property type="evidence" value="ECO:0007669"/>
    <property type="project" value="TreeGrafter"/>
</dbReference>
<dbReference type="Gene3D" id="1.10.510.10">
    <property type="entry name" value="Transferase(Phosphotransferase) domain 1"/>
    <property type="match status" value="1"/>
</dbReference>
<dbReference type="GO" id="GO:0004674">
    <property type="term" value="F:protein serine/threonine kinase activity"/>
    <property type="evidence" value="ECO:0007669"/>
    <property type="project" value="TreeGrafter"/>
</dbReference>
<dbReference type="WBParaSite" id="ASIM_0001611301-mRNA-1">
    <property type="protein sequence ID" value="ASIM_0001611301-mRNA-1"/>
    <property type="gene ID" value="ASIM_0001611301"/>
</dbReference>
<feature type="domain" description="Protein kinase" evidence="6">
    <location>
        <begin position="1"/>
        <end position="198"/>
    </location>
</feature>